<keyword evidence="1" id="KW-0812">Transmembrane</keyword>
<proteinExistence type="predicted"/>
<organism evidence="2 3">
    <name type="scientific">Bacillus salacetis</name>
    <dbReference type="NCBI Taxonomy" id="2315464"/>
    <lineage>
        <taxon>Bacteria</taxon>
        <taxon>Bacillati</taxon>
        <taxon>Bacillota</taxon>
        <taxon>Bacilli</taxon>
        <taxon>Bacillales</taxon>
        <taxon>Bacillaceae</taxon>
        <taxon>Bacillus</taxon>
    </lineage>
</organism>
<gene>
    <name evidence="2" type="ORF">D3H55_02550</name>
</gene>
<evidence type="ECO:0000313" key="2">
    <source>
        <dbReference type="EMBL" id="RIW38435.1"/>
    </source>
</evidence>
<sequence>MNKVIIKICIIVILLGILIILLTHTLKDGEMLEKDKVTLHEKYFAPSQSAVAVGVKSKKEIEVAEREGKSCVMEFSNKKRFEVDCDKYLDFKVGDKVVITYKNQKLVKLGKK</sequence>
<dbReference type="EMBL" id="QXIR01000002">
    <property type="protein sequence ID" value="RIW38435.1"/>
    <property type="molecule type" value="Genomic_DNA"/>
</dbReference>
<accession>A0A3A1R5Z5</accession>
<dbReference type="OrthoDB" id="2889385at2"/>
<evidence type="ECO:0000256" key="1">
    <source>
        <dbReference type="SAM" id="Phobius"/>
    </source>
</evidence>
<keyword evidence="1" id="KW-1133">Transmembrane helix</keyword>
<dbReference type="RefSeq" id="WP_119545333.1">
    <property type="nucleotide sequence ID" value="NZ_QXIR01000002.1"/>
</dbReference>
<protein>
    <submittedName>
        <fullName evidence="2">Uncharacterized protein</fullName>
    </submittedName>
</protein>
<dbReference type="AlphaFoldDB" id="A0A3A1R5Z5"/>
<reference evidence="2 3" key="1">
    <citation type="submission" date="2018-09" db="EMBL/GenBank/DDBJ databases">
        <title>Bacillus saliacetes sp. nov., isolated from Thai shrimp paste (Ka-pi).</title>
        <authorList>
            <person name="Daroonpunt R."/>
            <person name="Tanasupawat S."/>
            <person name="Yiamsombut S."/>
        </authorList>
    </citation>
    <scope>NUCLEOTIDE SEQUENCE [LARGE SCALE GENOMIC DNA]</scope>
    <source>
        <strain evidence="2 3">SKP7-4</strain>
    </source>
</reference>
<name>A0A3A1R5Z5_9BACI</name>
<feature type="transmembrane region" description="Helical" evidence="1">
    <location>
        <begin position="6"/>
        <end position="26"/>
    </location>
</feature>
<evidence type="ECO:0000313" key="3">
    <source>
        <dbReference type="Proteomes" id="UP000265801"/>
    </source>
</evidence>
<comment type="caution">
    <text evidence="2">The sequence shown here is derived from an EMBL/GenBank/DDBJ whole genome shotgun (WGS) entry which is preliminary data.</text>
</comment>
<keyword evidence="3" id="KW-1185">Reference proteome</keyword>
<keyword evidence="1" id="KW-0472">Membrane</keyword>
<dbReference type="Proteomes" id="UP000265801">
    <property type="component" value="Unassembled WGS sequence"/>
</dbReference>